<comment type="caution">
    <text evidence="3">The sequence shown here is derived from an EMBL/GenBank/DDBJ whole genome shotgun (WGS) entry which is preliminary data.</text>
</comment>
<feature type="transmembrane region" description="Helical" evidence="2">
    <location>
        <begin position="75"/>
        <end position="103"/>
    </location>
</feature>
<dbReference type="EMBL" id="JABEPQ010000001">
    <property type="protein sequence ID" value="NNM45307.1"/>
    <property type="molecule type" value="Genomic_DNA"/>
</dbReference>
<feature type="compositionally biased region" description="Basic residues" evidence="1">
    <location>
        <begin position="166"/>
        <end position="177"/>
    </location>
</feature>
<sequence length="177" mass="19846">MVTKYVGMTYPGTTAPGPAQRVEVLSRPWLLRSTRPMAEALGDVSGATNGFEPDTRWRPMSDTRDIWRGRQQVTAAYFVGLIALCVLPALVEVLALLVAWPFWLVALRFARVPRTVVVREGSRVVHARRVGNRAEADDLVALWRERVGRGEPVEPEPTDFSDLLVRPRRGRRSRTGS</sequence>
<name>A0A849HKZ2_9MICO</name>
<reference evidence="3 4" key="1">
    <citation type="submission" date="2020-04" db="EMBL/GenBank/DDBJ databases">
        <title>Knoellia sp. isolate from air conditioner.</title>
        <authorList>
            <person name="Chea S."/>
            <person name="Kim D.-U."/>
        </authorList>
    </citation>
    <scope>NUCLEOTIDE SEQUENCE [LARGE SCALE GENOMIC DNA]</scope>
    <source>
        <strain evidence="3 4">DB2414S</strain>
    </source>
</reference>
<gene>
    <name evidence="3" type="ORF">HJG52_04720</name>
</gene>
<evidence type="ECO:0000256" key="2">
    <source>
        <dbReference type="SAM" id="Phobius"/>
    </source>
</evidence>
<protein>
    <submittedName>
        <fullName evidence="3">Uncharacterized protein</fullName>
    </submittedName>
</protein>
<evidence type="ECO:0000313" key="3">
    <source>
        <dbReference type="EMBL" id="NNM45307.1"/>
    </source>
</evidence>
<keyword evidence="2" id="KW-1133">Transmembrane helix</keyword>
<keyword evidence="2" id="KW-0472">Membrane</keyword>
<evidence type="ECO:0000256" key="1">
    <source>
        <dbReference type="SAM" id="MobiDB-lite"/>
    </source>
</evidence>
<keyword evidence="2" id="KW-0812">Transmembrane</keyword>
<proteinExistence type="predicted"/>
<dbReference type="Proteomes" id="UP000588586">
    <property type="component" value="Unassembled WGS sequence"/>
</dbReference>
<dbReference type="RefSeq" id="WP_171242345.1">
    <property type="nucleotide sequence ID" value="NZ_JABEPQ010000001.1"/>
</dbReference>
<accession>A0A849HKZ2</accession>
<feature type="region of interest" description="Disordered" evidence="1">
    <location>
        <begin position="150"/>
        <end position="177"/>
    </location>
</feature>
<dbReference type="AlphaFoldDB" id="A0A849HKZ2"/>
<keyword evidence="4" id="KW-1185">Reference proteome</keyword>
<evidence type="ECO:0000313" key="4">
    <source>
        <dbReference type="Proteomes" id="UP000588586"/>
    </source>
</evidence>
<organism evidence="3 4">
    <name type="scientific">Knoellia koreensis</name>
    <dbReference type="NCBI Taxonomy" id="2730921"/>
    <lineage>
        <taxon>Bacteria</taxon>
        <taxon>Bacillati</taxon>
        <taxon>Actinomycetota</taxon>
        <taxon>Actinomycetes</taxon>
        <taxon>Micrococcales</taxon>
        <taxon>Intrasporangiaceae</taxon>
        <taxon>Knoellia</taxon>
    </lineage>
</organism>